<proteinExistence type="predicted"/>
<dbReference type="Gene3D" id="2.70.70.10">
    <property type="entry name" value="Glucose Permease (Domain IIA)"/>
    <property type="match status" value="1"/>
</dbReference>
<comment type="caution">
    <text evidence="4">The sequence shown here is derived from an EMBL/GenBank/DDBJ whole genome shotgun (WGS) entry which is preliminary data.</text>
</comment>
<dbReference type="RefSeq" id="WP_079290001.1">
    <property type="nucleotide sequence ID" value="NZ_MWPS01000010.1"/>
</dbReference>
<keyword evidence="2" id="KW-0472">Membrane</keyword>
<dbReference type="InterPro" id="IPR043426">
    <property type="entry name" value="MltB-like"/>
</dbReference>
<name>A0A1V4EW28_9BACL</name>
<keyword evidence="2" id="KW-0812">Transmembrane</keyword>
<reference evidence="4 5" key="1">
    <citation type="submission" date="2017-02" db="EMBL/GenBank/DDBJ databases">
        <title>Draft genome of Acidibacillus ferrooxidans Huett2.</title>
        <authorList>
            <person name="Schopf S."/>
        </authorList>
    </citation>
    <scope>NUCLEOTIDE SEQUENCE [LARGE SCALE GENOMIC DNA]</scope>
    <source>
        <strain evidence="4 5">Huett2</strain>
    </source>
</reference>
<evidence type="ECO:0000313" key="5">
    <source>
        <dbReference type="Proteomes" id="UP000190229"/>
    </source>
</evidence>
<feature type="transmembrane region" description="Helical" evidence="2">
    <location>
        <begin position="7"/>
        <end position="39"/>
    </location>
</feature>
<gene>
    <name evidence="4" type="ORF">B2M26_03965</name>
</gene>
<dbReference type="PANTHER" id="PTHR30163">
    <property type="entry name" value="MEMBRANE-BOUND LYTIC MUREIN TRANSGLYCOSYLASE B"/>
    <property type="match status" value="1"/>
</dbReference>
<feature type="domain" description="Transglycosylase SLT" evidence="3">
    <location>
        <begin position="95"/>
        <end position="145"/>
    </location>
</feature>
<dbReference type="SUPFAM" id="SSF53955">
    <property type="entry name" value="Lysozyme-like"/>
    <property type="match status" value="1"/>
</dbReference>
<evidence type="ECO:0000259" key="3">
    <source>
        <dbReference type="Pfam" id="PF13406"/>
    </source>
</evidence>
<organism evidence="4 5">
    <name type="scientific">Ferroacidibacillus organovorans</name>
    <dbReference type="NCBI Taxonomy" id="1765683"/>
    <lineage>
        <taxon>Bacteria</taxon>
        <taxon>Bacillati</taxon>
        <taxon>Bacillota</taxon>
        <taxon>Bacilli</taxon>
        <taxon>Bacillales</taxon>
        <taxon>Alicyclobacillaceae</taxon>
        <taxon>Ferroacidibacillus</taxon>
    </lineage>
</organism>
<dbReference type="GO" id="GO:0008933">
    <property type="term" value="F:peptidoglycan lytic transglycosylase activity"/>
    <property type="evidence" value="ECO:0007669"/>
    <property type="project" value="TreeGrafter"/>
</dbReference>
<dbReference type="PANTHER" id="PTHR30163:SF8">
    <property type="entry name" value="LYTIC MUREIN TRANSGLYCOSYLASE"/>
    <property type="match status" value="1"/>
</dbReference>
<dbReference type="InterPro" id="IPR011055">
    <property type="entry name" value="Dup_hybrid_motif"/>
</dbReference>
<evidence type="ECO:0000256" key="2">
    <source>
        <dbReference type="SAM" id="Phobius"/>
    </source>
</evidence>
<dbReference type="EMBL" id="MWPS01000010">
    <property type="protein sequence ID" value="OPG16974.1"/>
    <property type="molecule type" value="Genomic_DNA"/>
</dbReference>
<dbReference type="Pfam" id="PF13406">
    <property type="entry name" value="SLT_2"/>
    <property type="match status" value="1"/>
</dbReference>
<evidence type="ECO:0000256" key="1">
    <source>
        <dbReference type="SAM" id="MobiDB-lite"/>
    </source>
</evidence>
<keyword evidence="2" id="KW-1133">Transmembrane helix</keyword>
<dbReference type="Gene3D" id="1.10.530.10">
    <property type="match status" value="1"/>
</dbReference>
<evidence type="ECO:0000313" key="4">
    <source>
        <dbReference type="EMBL" id="OPG16974.1"/>
    </source>
</evidence>
<dbReference type="CDD" id="cd13399">
    <property type="entry name" value="Slt35-like"/>
    <property type="match status" value="1"/>
</dbReference>
<dbReference type="InterPro" id="IPR023346">
    <property type="entry name" value="Lysozyme-like_dom_sf"/>
</dbReference>
<dbReference type="Proteomes" id="UP000190229">
    <property type="component" value="Unassembled WGS sequence"/>
</dbReference>
<dbReference type="InterPro" id="IPR031304">
    <property type="entry name" value="SLT_2"/>
</dbReference>
<feature type="region of interest" description="Disordered" evidence="1">
    <location>
        <begin position="277"/>
        <end position="306"/>
    </location>
</feature>
<sequence>MKRPTRLVLGWVLGALGGWGVAIVILLFLLLLMTLGALVSSQDNAVPFTSPATIEPIPPQLLQIYHAAGAKYHVPWTILAGINRVETDFGRALSVSSADAIGWMQFEPATWAAYSVDADGDGNADPYSPIDAIFTAAHYLAATGVTKHPDQAVLAYNHSTDYAREVLQLAVVYQAWNPLSPEWVWPVADRNDPILGVNGSDGQPESVQIRCSAGVSVRAIHTGTVTAATGTGVTLDIGNGLTVIEQGLRPDVSRGQVVDAGETLGTAATGGVSAALEEQGNPLSPTRANLAPTPPLVIAPPPSPAS</sequence>
<protein>
    <recommendedName>
        <fullName evidence="3">Transglycosylase SLT domain-containing protein</fullName>
    </recommendedName>
</protein>
<dbReference type="GO" id="GO:0009253">
    <property type="term" value="P:peptidoglycan catabolic process"/>
    <property type="evidence" value="ECO:0007669"/>
    <property type="project" value="TreeGrafter"/>
</dbReference>
<keyword evidence="5" id="KW-1185">Reference proteome</keyword>
<feature type="compositionally biased region" description="Pro residues" evidence="1">
    <location>
        <begin position="292"/>
        <end position="306"/>
    </location>
</feature>
<accession>A0A1V4EW28</accession>
<dbReference type="AlphaFoldDB" id="A0A1V4EW28"/>